<keyword evidence="2" id="KW-0169">Cobalamin biosynthesis</keyword>
<feature type="domain" description="Tetrapyrrole methylase" evidence="6">
    <location>
        <begin position="8"/>
        <end position="215"/>
    </location>
</feature>
<comment type="pathway">
    <text evidence="1">Cofactor biosynthesis; adenosylcobalamin biosynthesis.</text>
</comment>
<dbReference type="Pfam" id="PF00590">
    <property type="entry name" value="TP_methylase"/>
    <property type="match status" value="1"/>
</dbReference>
<sequence length="263" mass="27702">MTIAPLRVIGLGPGDAALLTPQARAAIAASDCIVGYTLYVELVPEELRHGREVLATGMMAEMERCNAAIDAALAGRATCVVCSGDPGVYAMAGLVFELLDRRGLAHLAHAVEVVPGVPALCGAAALLGAPLMHDFASVSLSDLLTPWPVIERRLDAALGADFVVVIYNPRSRRRADHLEKVLAIAARHRGADTPIGLVRQAYRPDQQVSVTPLSAFDPATVDMLSIVIIGNGATTMVGGRMVTPRGYMDKYAPDGTRKRGGGE</sequence>
<evidence type="ECO:0000256" key="1">
    <source>
        <dbReference type="ARBA" id="ARBA00004953"/>
    </source>
</evidence>
<evidence type="ECO:0000256" key="4">
    <source>
        <dbReference type="ARBA" id="ARBA00022679"/>
    </source>
</evidence>
<gene>
    <name evidence="7" type="primary">cobJ</name>
    <name evidence="7" type="ORF">KPS_002907</name>
</gene>
<name>A0ABY9QZ75_9BACT</name>
<dbReference type="InterPro" id="IPR051810">
    <property type="entry name" value="Precorrin_MeTrfase"/>
</dbReference>
<proteinExistence type="predicted"/>
<evidence type="ECO:0000313" key="8">
    <source>
        <dbReference type="Proteomes" id="UP001180616"/>
    </source>
</evidence>
<dbReference type="InterPro" id="IPR014776">
    <property type="entry name" value="4pyrrole_Mease_sub2"/>
</dbReference>
<keyword evidence="8" id="KW-1185">Reference proteome</keyword>
<dbReference type="SUPFAM" id="SSF53790">
    <property type="entry name" value="Tetrapyrrole methylase"/>
    <property type="match status" value="1"/>
</dbReference>
<protein>
    <submittedName>
        <fullName evidence="7">Precorrin-3B C(17)-methyltransferase</fullName>
        <ecNumber evidence="7">2.1.1.131</ecNumber>
    </submittedName>
</protein>
<dbReference type="EMBL" id="CP133659">
    <property type="protein sequence ID" value="WMW64841.1"/>
    <property type="molecule type" value="Genomic_DNA"/>
</dbReference>
<dbReference type="CDD" id="cd11646">
    <property type="entry name" value="Precorrin_3B_C17_MT"/>
    <property type="match status" value="1"/>
</dbReference>
<dbReference type="RefSeq" id="WP_309540904.1">
    <property type="nucleotide sequence ID" value="NZ_CP133659.1"/>
</dbReference>
<dbReference type="InterPro" id="IPR000878">
    <property type="entry name" value="4pyrrol_Mease"/>
</dbReference>
<dbReference type="Proteomes" id="UP001180616">
    <property type="component" value="Chromosome"/>
</dbReference>
<reference evidence="7" key="1">
    <citation type="submission" date="2023-09" db="EMBL/GenBank/DDBJ databases">
        <authorList>
            <consortium name="CW5 consortium"/>
            <person name="Lu C.-W."/>
        </authorList>
    </citation>
    <scope>NUCLEOTIDE SEQUENCE</scope>
    <source>
        <strain evidence="7">KPS</strain>
    </source>
</reference>
<dbReference type="Gene3D" id="3.30.950.10">
    <property type="entry name" value="Methyltransferase, Cobalt-precorrin-4 Transmethylase, Domain 2"/>
    <property type="match status" value="1"/>
</dbReference>
<dbReference type="NCBIfam" id="TIGR01466">
    <property type="entry name" value="cobJ_cbiH"/>
    <property type="match status" value="1"/>
</dbReference>
<evidence type="ECO:0000259" key="6">
    <source>
        <dbReference type="Pfam" id="PF00590"/>
    </source>
</evidence>
<keyword evidence="3 7" id="KW-0489">Methyltransferase</keyword>
<dbReference type="Gene3D" id="3.40.1010.10">
    <property type="entry name" value="Cobalt-precorrin-4 Transmethylase, Domain 1"/>
    <property type="match status" value="1"/>
</dbReference>
<dbReference type="PANTHER" id="PTHR47036">
    <property type="entry name" value="COBALT-FACTOR III C(17)-METHYLTRANSFERASE-RELATED"/>
    <property type="match status" value="1"/>
</dbReference>
<evidence type="ECO:0000256" key="2">
    <source>
        <dbReference type="ARBA" id="ARBA00022573"/>
    </source>
</evidence>
<keyword evidence="5" id="KW-0949">S-adenosyl-L-methionine</keyword>
<organism evidence="7 8">
    <name type="scientific">Nitratidesulfovibrio liaohensis</name>
    <dbReference type="NCBI Taxonomy" id="2604158"/>
    <lineage>
        <taxon>Bacteria</taxon>
        <taxon>Pseudomonadati</taxon>
        <taxon>Thermodesulfobacteriota</taxon>
        <taxon>Desulfovibrionia</taxon>
        <taxon>Desulfovibrionales</taxon>
        <taxon>Desulfovibrionaceae</taxon>
        <taxon>Nitratidesulfovibrio</taxon>
    </lineage>
</organism>
<evidence type="ECO:0000313" key="7">
    <source>
        <dbReference type="EMBL" id="WMW64841.1"/>
    </source>
</evidence>
<accession>A0ABY9QZ75</accession>
<evidence type="ECO:0000256" key="3">
    <source>
        <dbReference type="ARBA" id="ARBA00022603"/>
    </source>
</evidence>
<dbReference type="PANTHER" id="PTHR47036:SF1">
    <property type="entry name" value="COBALT-FACTOR III C(17)-METHYLTRANSFERASE-RELATED"/>
    <property type="match status" value="1"/>
</dbReference>
<dbReference type="GO" id="GO:0032259">
    <property type="term" value="P:methylation"/>
    <property type="evidence" value="ECO:0007669"/>
    <property type="project" value="UniProtKB-KW"/>
</dbReference>
<evidence type="ECO:0000256" key="5">
    <source>
        <dbReference type="ARBA" id="ARBA00022691"/>
    </source>
</evidence>
<dbReference type="InterPro" id="IPR035996">
    <property type="entry name" value="4pyrrol_Methylase_sf"/>
</dbReference>
<keyword evidence="4 7" id="KW-0808">Transferase</keyword>
<dbReference type="InterPro" id="IPR014777">
    <property type="entry name" value="4pyrrole_Mease_sub1"/>
</dbReference>
<dbReference type="InterPro" id="IPR006363">
    <property type="entry name" value="Cbl_synth_CobJ/CibH_dom"/>
</dbReference>
<dbReference type="GO" id="GO:0030789">
    <property type="term" value="F:precorrin-3B C17-methyltransferase activity"/>
    <property type="evidence" value="ECO:0007669"/>
    <property type="project" value="UniProtKB-EC"/>
</dbReference>
<dbReference type="EC" id="2.1.1.131" evidence="7"/>